<organism evidence="10 11">
    <name type="scientific">Actinacidiphila oryziradicis</name>
    <dbReference type="NCBI Taxonomy" id="2571141"/>
    <lineage>
        <taxon>Bacteria</taxon>
        <taxon>Bacillati</taxon>
        <taxon>Actinomycetota</taxon>
        <taxon>Actinomycetes</taxon>
        <taxon>Kitasatosporales</taxon>
        <taxon>Streptomycetaceae</taxon>
        <taxon>Actinacidiphila</taxon>
    </lineage>
</organism>
<evidence type="ECO:0000313" key="10">
    <source>
        <dbReference type="EMBL" id="TJZ94682.1"/>
    </source>
</evidence>
<evidence type="ECO:0000256" key="3">
    <source>
        <dbReference type="ARBA" id="ARBA00022679"/>
    </source>
</evidence>
<sequence>MLDASTATQRGDMVRNALKNARTGLLEKRGGRIALTAAIVIVALAARAAMYRYQSGDYNFFVHRWYTYIDTNGGFRALKNTSFADYNVPYLYLLAILTYLPVPALVGVKAISIAFDLLLAFFVHRIVAERYGRHSWQPIAAAAVVLFLPTVATNSGWWAQADSVYSSLAVGGFYFVVRRRPWWACVFFGLAVSVKLQAIFIFPLLLVLALCRWLPWRSLLAIPAVYLALDIPALLVGASPGDLLTIYARQTDSYQSLTLGAPNIYQFVTATDGSGTLRKAGIVLTALVLLALTAWVVLRRTGQKPLRISWRRPELTQNRLVLFAAASVIVVPYLLPAMHERYFYLAEVFSVLAAFHLPRRLWYVPLLVQTASFGAYWQYLSTQGDMGSGGAFAGGGGPGAGGGFPRGGGSGAAGGSRPGGQPGGAGGGFGGGGGGGGGGMGHTAPGGSGGATNHAGGLGGRVASAASSYSTAELMIYAVLMTLALLAVLWTTFRELRNRKAAVSAPPAVGDALPAES</sequence>
<evidence type="ECO:0000256" key="5">
    <source>
        <dbReference type="ARBA" id="ARBA00022989"/>
    </source>
</evidence>
<keyword evidence="5 9" id="KW-1133">Transmembrane helix</keyword>
<proteinExistence type="inferred from homology"/>
<evidence type="ECO:0000256" key="4">
    <source>
        <dbReference type="ARBA" id="ARBA00022692"/>
    </source>
</evidence>
<evidence type="ECO:0000313" key="11">
    <source>
        <dbReference type="Proteomes" id="UP000305778"/>
    </source>
</evidence>
<accession>A0A4U0RII2</accession>
<feature type="transmembrane region" description="Helical" evidence="9">
    <location>
        <begin position="319"/>
        <end position="335"/>
    </location>
</feature>
<evidence type="ECO:0000256" key="9">
    <source>
        <dbReference type="SAM" id="Phobius"/>
    </source>
</evidence>
<dbReference type="GO" id="GO:0016758">
    <property type="term" value="F:hexosyltransferase activity"/>
    <property type="evidence" value="ECO:0007669"/>
    <property type="project" value="InterPro"/>
</dbReference>
<evidence type="ECO:0000256" key="7">
    <source>
        <dbReference type="ARBA" id="ARBA00024033"/>
    </source>
</evidence>
<feature type="transmembrane region" description="Helical" evidence="9">
    <location>
        <begin position="280"/>
        <end position="298"/>
    </location>
</feature>
<keyword evidence="2" id="KW-1003">Cell membrane</keyword>
<gene>
    <name evidence="10" type="ORF">FCI23_53185</name>
</gene>
<reference evidence="10 11" key="1">
    <citation type="submission" date="2019-04" db="EMBL/GenBank/DDBJ databases">
        <title>Streptomyces oryziradicis sp. nov., a novel actinomycete isolated from rhizosphere soil of rice (Oryza sativa L.).</title>
        <authorList>
            <person name="Li C."/>
        </authorList>
    </citation>
    <scope>NUCLEOTIDE SEQUENCE [LARGE SCALE GENOMIC DNA]</scope>
    <source>
        <strain evidence="10 11">NEAU-C40</strain>
    </source>
</reference>
<comment type="similarity">
    <text evidence="7">Belongs to the glycosyltransferase 87 family.</text>
</comment>
<feature type="transmembrane region" description="Helical" evidence="9">
    <location>
        <begin position="474"/>
        <end position="493"/>
    </location>
</feature>
<dbReference type="AlphaFoldDB" id="A0A4U0RII2"/>
<dbReference type="Pfam" id="PF09594">
    <property type="entry name" value="GT87"/>
    <property type="match status" value="1"/>
</dbReference>
<feature type="transmembrane region" description="Helical" evidence="9">
    <location>
        <begin position="90"/>
        <end position="123"/>
    </location>
</feature>
<name>A0A4U0RII2_9ACTN</name>
<feature type="region of interest" description="Disordered" evidence="8">
    <location>
        <begin position="403"/>
        <end position="452"/>
    </location>
</feature>
<dbReference type="InterPro" id="IPR018584">
    <property type="entry name" value="GT87"/>
</dbReference>
<comment type="subcellular location">
    <subcellularLocation>
        <location evidence="1">Cell membrane</location>
        <topology evidence="1">Multi-pass membrane protein</topology>
    </subcellularLocation>
</comment>
<dbReference type="GO" id="GO:0005886">
    <property type="term" value="C:plasma membrane"/>
    <property type="evidence" value="ECO:0007669"/>
    <property type="project" value="UniProtKB-SubCell"/>
</dbReference>
<keyword evidence="3" id="KW-0808">Transferase</keyword>
<keyword evidence="11" id="KW-1185">Reference proteome</keyword>
<evidence type="ECO:0000256" key="1">
    <source>
        <dbReference type="ARBA" id="ARBA00004651"/>
    </source>
</evidence>
<feature type="transmembrane region" description="Helical" evidence="9">
    <location>
        <begin position="184"/>
        <end position="210"/>
    </location>
</feature>
<evidence type="ECO:0000256" key="8">
    <source>
        <dbReference type="SAM" id="MobiDB-lite"/>
    </source>
</evidence>
<dbReference type="OrthoDB" id="9776737at2"/>
<feature type="transmembrane region" description="Helical" evidence="9">
    <location>
        <begin position="135"/>
        <end position="152"/>
    </location>
</feature>
<keyword evidence="6 9" id="KW-0472">Membrane</keyword>
<evidence type="ECO:0000256" key="6">
    <source>
        <dbReference type="ARBA" id="ARBA00023136"/>
    </source>
</evidence>
<feature type="transmembrane region" description="Helical" evidence="9">
    <location>
        <begin position="33"/>
        <end position="53"/>
    </location>
</feature>
<protein>
    <submittedName>
        <fullName evidence="10">DUF2029 domain-containing protein</fullName>
    </submittedName>
</protein>
<evidence type="ECO:0000256" key="2">
    <source>
        <dbReference type="ARBA" id="ARBA00022475"/>
    </source>
</evidence>
<dbReference type="Proteomes" id="UP000305778">
    <property type="component" value="Unassembled WGS sequence"/>
</dbReference>
<keyword evidence="4 9" id="KW-0812">Transmembrane</keyword>
<comment type="caution">
    <text evidence="10">The sequence shown here is derived from an EMBL/GenBank/DDBJ whole genome shotgun (WGS) entry which is preliminary data.</text>
</comment>
<dbReference type="EMBL" id="SUMC01000206">
    <property type="protein sequence ID" value="TJZ94682.1"/>
    <property type="molecule type" value="Genomic_DNA"/>
</dbReference>